<dbReference type="PANTHER" id="PTHR43699">
    <property type="entry name" value="3-DEHYDROQUINATE DEHYDRATASE"/>
    <property type="match status" value="1"/>
</dbReference>
<comment type="pathway">
    <text evidence="5">Metabolic intermediate biosynthesis; chorismate biosynthesis; chorismate from D-erythrose 4-phosphate and phosphoenolpyruvate: step 3/7.</text>
</comment>
<protein>
    <recommendedName>
        <fullName evidence="5">3-dehydroquinate dehydratase</fullName>
        <shortName evidence="5">3-dehydroquinase</shortName>
        <ecNumber evidence="5">4.2.1.10</ecNumber>
    </recommendedName>
    <alternativeName>
        <fullName evidence="5">Type I DHQase</fullName>
    </alternativeName>
    <alternativeName>
        <fullName evidence="5">Type I dehydroquinase</fullName>
        <shortName evidence="5">DHQ1</shortName>
    </alternativeName>
</protein>
<dbReference type="Gene3D" id="3.20.20.70">
    <property type="entry name" value="Aldolase class I"/>
    <property type="match status" value="1"/>
</dbReference>
<feature type="binding site" evidence="5">
    <location>
        <begin position="51"/>
        <end position="53"/>
    </location>
    <ligand>
        <name>3-dehydroquinate</name>
        <dbReference type="ChEBI" id="CHEBI:32364"/>
    </ligand>
</feature>
<evidence type="ECO:0000313" key="7">
    <source>
        <dbReference type="Proteomes" id="UP000515819"/>
    </source>
</evidence>
<dbReference type="RefSeq" id="WP_227573566.1">
    <property type="nucleotide sequence ID" value="NZ_CP060632.1"/>
</dbReference>
<dbReference type="SUPFAM" id="SSF51569">
    <property type="entry name" value="Aldolase"/>
    <property type="match status" value="1"/>
</dbReference>
<dbReference type="GO" id="GO:0008652">
    <property type="term" value="P:amino acid biosynthetic process"/>
    <property type="evidence" value="ECO:0007669"/>
    <property type="project" value="UniProtKB-KW"/>
</dbReference>
<dbReference type="EMBL" id="CP060632">
    <property type="protein sequence ID" value="QNL99838.1"/>
    <property type="molecule type" value="Genomic_DNA"/>
</dbReference>
<organism evidence="6 7">
    <name type="scientific">Wujia chipingensis</name>
    <dbReference type="NCBI Taxonomy" id="2763670"/>
    <lineage>
        <taxon>Bacteria</taxon>
        <taxon>Bacillati</taxon>
        <taxon>Bacillota</taxon>
        <taxon>Clostridia</taxon>
        <taxon>Lachnospirales</taxon>
        <taxon>Lachnospiraceae</taxon>
        <taxon>Wujia</taxon>
    </lineage>
</organism>
<feature type="binding site" evidence="5">
    <location>
        <position position="242"/>
    </location>
    <ligand>
        <name>3-dehydroquinate</name>
        <dbReference type="ChEBI" id="CHEBI:32364"/>
    </ligand>
</feature>
<dbReference type="AlphaFoldDB" id="A0A7G9FMQ7"/>
<dbReference type="InterPro" id="IPR018508">
    <property type="entry name" value="3-dehydroquinate_DH_AS"/>
</dbReference>
<comment type="similarity">
    <text evidence="5">Belongs to the type-I 3-dehydroquinase family.</text>
</comment>
<dbReference type="NCBIfam" id="TIGR01093">
    <property type="entry name" value="aroD"/>
    <property type="match status" value="1"/>
</dbReference>
<keyword evidence="4 5" id="KW-0704">Schiff base</keyword>
<keyword evidence="5" id="KW-0028">Amino-acid biosynthesis</keyword>
<keyword evidence="2 5" id="KW-0057">Aromatic amino acid biosynthesis</keyword>
<dbReference type="InterPro" id="IPR001381">
    <property type="entry name" value="DHquinase_I"/>
</dbReference>
<comment type="function">
    <text evidence="5">Involved in the third step of the chorismate pathway, which leads to the biosynthesis of aromatic amino acids. Catalyzes the cis-dehydration of 3-dehydroquinate (DHQ) and introduces the first double bond of the aromatic ring to yield 3-dehydroshikimate.</text>
</comment>
<comment type="subunit">
    <text evidence="5">Homodimer.</text>
</comment>
<keyword evidence="3 5" id="KW-0456">Lyase</keyword>
<dbReference type="FunFam" id="3.20.20.70:FF:000047">
    <property type="entry name" value="3-dehydroquinate dehydratase"/>
    <property type="match status" value="1"/>
</dbReference>
<proteinExistence type="inferred from homology"/>
<feature type="active site" description="Schiff-base intermediate with substrate" evidence="5">
    <location>
        <position position="176"/>
    </location>
</feature>
<evidence type="ECO:0000256" key="3">
    <source>
        <dbReference type="ARBA" id="ARBA00023239"/>
    </source>
</evidence>
<comment type="catalytic activity">
    <reaction evidence="1 5">
        <text>3-dehydroquinate = 3-dehydroshikimate + H2O</text>
        <dbReference type="Rhea" id="RHEA:21096"/>
        <dbReference type="ChEBI" id="CHEBI:15377"/>
        <dbReference type="ChEBI" id="CHEBI:16630"/>
        <dbReference type="ChEBI" id="CHEBI:32364"/>
        <dbReference type="EC" id="4.2.1.10"/>
    </reaction>
</comment>
<feature type="binding site" evidence="5">
    <location>
        <position position="87"/>
    </location>
    <ligand>
        <name>3-dehydroquinate</name>
        <dbReference type="ChEBI" id="CHEBI:32364"/>
    </ligand>
</feature>
<evidence type="ECO:0000256" key="5">
    <source>
        <dbReference type="HAMAP-Rule" id="MF_00214"/>
    </source>
</evidence>
<dbReference type="HAMAP" id="MF_00214">
    <property type="entry name" value="AroD"/>
    <property type="match status" value="1"/>
</dbReference>
<dbReference type="EC" id="4.2.1.10" evidence="5"/>
<dbReference type="Proteomes" id="UP000515819">
    <property type="component" value="Chromosome"/>
</dbReference>
<dbReference type="GO" id="GO:0003855">
    <property type="term" value="F:3-dehydroquinate dehydratase activity"/>
    <property type="evidence" value="ECO:0007669"/>
    <property type="project" value="UniProtKB-UniRule"/>
</dbReference>
<reference evidence="6 7" key="1">
    <citation type="submission" date="2020-08" db="EMBL/GenBank/DDBJ databases">
        <authorList>
            <person name="Liu C."/>
            <person name="Sun Q."/>
        </authorList>
    </citation>
    <scope>NUCLEOTIDE SEQUENCE [LARGE SCALE GENOMIC DNA]</scope>
    <source>
        <strain evidence="6 7">NSJ-4</strain>
    </source>
</reference>
<name>A0A7G9FMQ7_9FIRM</name>
<dbReference type="GO" id="GO:0046279">
    <property type="term" value="P:3,4-dihydroxybenzoate biosynthetic process"/>
    <property type="evidence" value="ECO:0007669"/>
    <property type="project" value="TreeGrafter"/>
</dbReference>
<dbReference type="PANTHER" id="PTHR43699:SF1">
    <property type="entry name" value="3-DEHYDROQUINATE DEHYDRATASE"/>
    <property type="match status" value="1"/>
</dbReference>
<comment type="caution">
    <text evidence="5">Lacks conserved residue(s) required for the propagation of feature annotation.</text>
</comment>
<dbReference type="PROSITE" id="PS01028">
    <property type="entry name" value="DEHYDROQUINASE_I"/>
    <property type="match status" value="1"/>
</dbReference>
<evidence type="ECO:0000313" key="6">
    <source>
        <dbReference type="EMBL" id="QNL99838.1"/>
    </source>
</evidence>
<feature type="binding site" evidence="5">
    <location>
        <position position="238"/>
    </location>
    <ligand>
        <name>3-dehydroquinate</name>
        <dbReference type="ChEBI" id="CHEBI:32364"/>
    </ligand>
</feature>
<dbReference type="GO" id="GO:0009073">
    <property type="term" value="P:aromatic amino acid family biosynthetic process"/>
    <property type="evidence" value="ECO:0007669"/>
    <property type="project" value="UniProtKB-KW"/>
</dbReference>
<dbReference type="Pfam" id="PF01487">
    <property type="entry name" value="DHquinase_I"/>
    <property type="match status" value="1"/>
</dbReference>
<gene>
    <name evidence="5 6" type="primary">aroD</name>
    <name evidence="6" type="ORF">H9Q76_00565</name>
</gene>
<keyword evidence="7" id="KW-1185">Reference proteome</keyword>
<feature type="active site" description="Proton donor/acceptor" evidence="5">
    <location>
        <position position="149"/>
    </location>
</feature>
<dbReference type="InterPro" id="IPR050146">
    <property type="entry name" value="Type-I_3-dehydroquinase"/>
</dbReference>
<feature type="binding site" evidence="5">
    <location>
        <position position="219"/>
    </location>
    <ligand>
        <name>3-dehydroquinate</name>
        <dbReference type="ChEBI" id="CHEBI:32364"/>
    </ligand>
</feature>
<evidence type="ECO:0000256" key="1">
    <source>
        <dbReference type="ARBA" id="ARBA00001864"/>
    </source>
</evidence>
<dbReference type="GO" id="GO:0009423">
    <property type="term" value="P:chorismate biosynthetic process"/>
    <property type="evidence" value="ECO:0007669"/>
    <property type="project" value="UniProtKB-UniRule"/>
</dbReference>
<dbReference type="UniPathway" id="UPA00053">
    <property type="reaction ID" value="UER00086"/>
</dbReference>
<dbReference type="InterPro" id="IPR013785">
    <property type="entry name" value="Aldolase_TIM"/>
</dbReference>
<dbReference type="CDD" id="cd00502">
    <property type="entry name" value="DHQase_I"/>
    <property type="match status" value="1"/>
</dbReference>
<evidence type="ECO:0000256" key="2">
    <source>
        <dbReference type="ARBA" id="ARBA00023141"/>
    </source>
</evidence>
<dbReference type="KEGG" id="wcp:H9Q76_00565"/>
<accession>A0A7G9FMQ7</accession>
<evidence type="ECO:0000256" key="4">
    <source>
        <dbReference type="ARBA" id="ARBA00023270"/>
    </source>
</evidence>
<sequence length="260" mass="28635">MIRYCKIKHCIIGFDRPKICVPLVGRSAEEIIAQADQIRQSQRSSAIDMVELRGDYLDILPDYEVLDRLLAKVAEILPEKVLLFTIRSEAEGGEKLAFTTPTIYEINRHVIEGHLADMVDIELFSGAEQAEEMIGIAKEKGVKIIMSNHDFQTTPDASTIVNRLRSMQDLGADVAKIAVMPENKMHVVNLLAATAMMQEAYAEVPVVTMSMGKMGAISRISGQVFGSAITFASFAEASAPGQIPVDKMDEALTLIEKYCN</sequence>